<proteinExistence type="predicted"/>
<dbReference type="EMBL" id="OBQK01000002">
    <property type="protein sequence ID" value="SOC53694.1"/>
    <property type="molecule type" value="Genomic_DNA"/>
</dbReference>
<reference evidence="2" key="1">
    <citation type="submission" date="2017-08" db="EMBL/GenBank/DDBJ databases">
        <authorList>
            <person name="Varghese N."/>
            <person name="Submissions S."/>
        </authorList>
    </citation>
    <scope>NUCLEOTIDE SEQUENCE [LARGE SCALE GENOMIC DNA]</scope>
    <source>
        <strain evidence="2">USBA17B2</strain>
    </source>
</reference>
<accession>A0A285VHV4</accession>
<sequence>MVRRMRLIKSVVGTVLGGALLVGMVLALTAWQPWLNPFRETTTDRTGASVLQSLTDLSDYHAASAHYETVVDIEKDGGRFVPDFLSGERVLYVGKGDVDAVVDFGELDERRVVVSEDAASVQVTLPQPTVDRPELDLENSYVVLHDEGLVNRFKGSELEREAQLRAVEQMTAAAADEGLLLELARENTTSMLEGLFGALEYESVTVTFEGDTD</sequence>
<organism evidence="1 2">
    <name type="scientific">Ornithinimicrobium cerasi</name>
    <dbReference type="NCBI Taxonomy" id="2248773"/>
    <lineage>
        <taxon>Bacteria</taxon>
        <taxon>Bacillati</taxon>
        <taxon>Actinomycetota</taxon>
        <taxon>Actinomycetes</taxon>
        <taxon>Micrococcales</taxon>
        <taxon>Ornithinimicrobiaceae</taxon>
        <taxon>Ornithinimicrobium</taxon>
    </lineage>
</organism>
<evidence type="ECO:0000313" key="1">
    <source>
        <dbReference type="EMBL" id="SOC53694.1"/>
    </source>
</evidence>
<evidence type="ECO:0008006" key="3">
    <source>
        <dbReference type="Google" id="ProtNLM"/>
    </source>
</evidence>
<dbReference type="AlphaFoldDB" id="A0A285VHV4"/>
<evidence type="ECO:0000313" key="2">
    <source>
        <dbReference type="Proteomes" id="UP000219688"/>
    </source>
</evidence>
<protein>
    <recommendedName>
        <fullName evidence="3">DUF4230 domain-containing protein</fullName>
    </recommendedName>
</protein>
<name>A0A285VHV4_9MICO</name>
<dbReference type="Proteomes" id="UP000219688">
    <property type="component" value="Unassembled WGS sequence"/>
</dbReference>
<dbReference type="InterPro" id="IPR025324">
    <property type="entry name" value="DUF4230"/>
</dbReference>
<keyword evidence="2" id="KW-1185">Reference proteome</keyword>
<dbReference type="Pfam" id="PF14014">
    <property type="entry name" value="DUF4230"/>
    <property type="match status" value="1"/>
</dbReference>
<gene>
    <name evidence="1" type="ORF">SAMN05421879_10272</name>
</gene>